<feature type="non-terminal residue" evidence="8">
    <location>
        <position position="700"/>
    </location>
</feature>
<proteinExistence type="predicted"/>
<evidence type="ECO:0000256" key="3">
    <source>
        <dbReference type="ARBA" id="ARBA00023163"/>
    </source>
</evidence>
<dbReference type="InterPro" id="IPR022591">
    <property type="entry name" value="TAF1_HAT_dom"/>
</dbReference>
<evidence type="ECO:0000259" key="7">
    <source>
        <dbReference type="Pfam" id="PF12157"/>
    </source>
</evidence>
<dbReference type="PANTHER" id="PTHR13900:SF0">
    <property type="entry name" value="TRANSCRIPTION INITIATION FACTOR TFIID SUBUNIT 1"/>
    <property type="match status" value="1"/>
</dbReference>
<evidence type="ECO:0000256" key="5">
    <source>
        <dbReference type="SAM" id="MobiDB-lite"/>
    </source>
</evidence>
<dbReference type="InterPro" id="IPR040240">
    <property type="entry name" value="TAF1"/>
</dbReference>
<feature type="compositionally biased region" description="Acidic residues" evidence="5">
    <location>
        <begin position="178"/>
        <end position="195"/>
    </location>
</feature>
<feature type="compositionally biased region" description="Polar residues" evidence="5">
    <location>
        <begin position="161"/>
        <end position="176"/>
    </location>
</feature>
<gene>
    <name evidence="8" type="ORF">LPJ64_006098</name>
</gene>
<feature type="region of interest" description="Disordered" evidence="5">
    <location>
        <begin position="274"/>
        <end position="294"/>
    </location>
</feature>
<keyword evidence="9" id="KW-1185">Reference proteome</keyword>
<comment type="subcellular location">
    <subcellularLocation>
        <location evidence="1">Nucleus</location>
    </subcellularLocation>
</comment>
<dbReference type="InterPro" id="IPR009067">
    <property type="entry name" value="TAF_II_230-bd"/>
</dbReference>
<dbReference type="Proteomes" id="UP001145021">
    <property type="component" value="Unassembled WGS sequence"/>
</dbReference>
<evidence type="ECO:0000256" key="1">
    <source>
        <dbReference type="ARBA" id="ARBA00004123"/>
    </source>
</evidence>
<sequence>MSLTGFLFGNVDEEGNLSDNELADELRDTLGGDDTSGDYLSSMLGSGLFSDSADKGKVIDRAQTLTPHTDTNSDIGAAAADGGDLTPLHGSSEIKPAQDAIDYSDFNELADDAVLSSRWNHQEIPLSSGLKYGAQVERAQVDDDYDEDEEEEDRGIESADLATTTGSVPSSYVAQQSEEPEYLESDEESLEDLFDSPEKTKPAARSTDAIAADLESDSAKVQDLDELTATKTVANEPQKVPQLSQTQATRTIKRIYPGKIKFTDYFGSQIIRHAKKPRREPPANADADSDEEFGVESQLPIIQQPALDTRKVFMTAETREACNRSLDGFLQSVIARSMAADDKSDVFITIDANTGAIATQTARPKHRKETADELFTRMPYPLDIDDWERQIVWQGSESDSEQQRQISTAPAISDLPMELVAKPKNHLLEDFETNIIWDCDTPFQNYSQLQINLNDTYMLFEDANSIKESNAREAERQRLLEGVDRFNLSNDHFYEALQGGQTHRVRQTFGQLIVAHSLPSLRLQPPYFKMRHTRQELRSWHRPCLQVPIGTSIQFGRVRSAKKRKQKHSMENPWAAKDVTLKDAADCVLIEYSEEYPLVMSNVGMGSVFVNYYRKRGSQDQSFPKVDLGELFILDVADISPFLNFGNIEPGQVVPALYNNMFRAPLFQQKQRSTDFLVVKHIAKGESKWFVRNIRYQYVA</sequence>
<feature type="region of interest" description="Disordered" evidence="5">
    <location>
        <begin position="64"/>
        <end position="92"/>
    </location>
</feature>
<evidence type="ECO:0008006" key="10">
    <source>
        <dbReference type="Google" id="ProtNLM"/>
    </source>
</evidence>
<keyword evidence="4" id="KW-0539">Nucleus</keyword>
<evidence type="ECO:0000256" key="4">
    <source>
        <dbReference type="ARBA" id="ARBA00023242"/>
    </source>
</evidence>
<dbReference type="PANTHER" id="PTHR13900">
    <property type="entry name" value="TRANSCRIPTION INITIATION FACTOR TFIID"/>
    <property type="match status" value="1"/>
</dbReference>
<feature type="domain" description="TAFII-230 TBP-binding" evidence="6">
    <location>
        <begin position="1"/>
        <end position="31"/>
    </location>
</feature>
<keyword evidence="3" id="KW-0804">Transcription</keyword>
<dbReference type="AlphaFoldDB" id="A0A9W7XGE3"/>
<name>A0A9W7XGE3_9FUNG</name>
<feature type="compositionally biased region" description="Acidic residues" evidence="5">
    <location>
        <begin position="142"/>
        <end position="154"/>
    </location>
</feature>
<feature type="domain" description="Transcription initiation factor TFIID subunit 1 histone acetyltransferase" evidence="7">
    <location>
        <begin position="486"/>
        <end position="699"/>
    </location>
</feature>
<dbReference type="EMBL" id="JANBOH010000513">
    <property type="protein sequence ID" value="KAJ1642013.1"/>
    <property type="molecule type" value="Genomic_DNA"/>
</dbReference>
<dbReference type="SUPFAM" id="SSF47055">
    <property type="entry name" value="TAF(II)230 TBP-binding fragment"/>
    <property type="match status" value="1"/>
</dbReference>
<dbReference type="GO" id="GO:0004402">
    <property type="term" value="F:histone acetyltransferase activity"/>
    <property type="evidence" value="ECO:0007669"/>
    <property type="project" value="InterPro"/>
</dbReference>
<dbReference type="Pfam" id="PF09247">
    <property type="entry name" value="TBP-binding"/>
    <property type="match status" value="1"/>
</dbReference>
<protein>
    <recommendedName>
        <fullName evidence="10">Transcription initiation factor TFIID subunit 1 histone acetyltransferase domain-containing protein</fullName>
    </recommendedName>
</protein>
<dbReference type="GO" id="GO:0051123">
    <property type="term" value="P:RNA polymerase II preinitiation complex assembly"/>
    <property type="evidence" value="ECO:0007669"/>
    <property type="project" value="TreeGrafter"/>
</dbReference>
<keyword evidence="2" id="KW-0805">Transcription regulation</keyword>
<dbReference type="GO" id="GO:0017025">
    <property type="term" value="F:TBP-class protein binding"/>
    <property type="evidence" value="ECO:0007669"/>
    <property type="project" value="InterPro"/>
</dbReference>
<feature type="region of interest" description="Disordered" evidence="5">
    <location>
        <begin position="135"/>
        <end position="206"/>
    </location>
</feature>
<feature type="compositionally biased region" description="Polar residues" evidence="5">
    <location>
        <begin position="64"/>
        <end position="73"/>
    </location>
</feature>
<evidence type="ECO:0000313" key="9">
    <source>
        <dbReference type="Proteomes" id="UP001145021"/>
    </source>
</evidence>
<dbReference type="InterPro" id="IPR036741">
    <property type="entry name" value="TAFII-230_TBP-bd_sf"/>
</dbReference>
<accession>A0A9W7XGE3</accession>
<dbReference type="Gene3D" id="1.10.1100.10">
    <property type="entry name" value="TAFII-230 TBP-binding domain"/>
    <property type="match status" value="1"/>
</dbReference>
<dbReference type="GO" id="GO:0005669">
    <property type="term" value="C:transcription factor TFIID complex"/>
    <property type="evidence" value="ECO:0007669"/>
    <property type="project" value="InterPro"/>
</dbReference>
<evidence type="ECO:0000313" key="8">
    <source>
        <dbReference type="EMBL" id="KAJ1642013.1"/>
    </source>
</evidence>
<dbReference type="GO" id="GO:0016251">
    <property type="term" value="F:RNA polymerase II general transcription initiation factor activity"/>
    <property type="evidence" value="ECO:0007669"/>
    <property type="project" value="InterPro"/>
</dbReference>
<dbReference type="Pfam" id="PF12157">
    <property type="entry name" value="DUF3591"/>
    <property type="match status" value="1"/>
</dbReference>
<organism evidence="8 9">
    <name type="scientific">Coemansia asiatica</name>
    <dbReference type="NCBI Taxonomy" id="1052880"/>
    <lineage>
        <taxon>Eukaryota</taxon>
        <taxon>Fungi</taxon>
        <taxon>Fungi incertae sedis</taxon>
        <taxon>Zoopagomycota</taxon>
        <taxon>Kickxellomycotina</taxon>
        <taxon>Kickxellomycetes</taxon>
        <taxon>Kickxellales</taxon>
        <taxon>Kickxellaceae</taxon>
        <taxon>Coemansia</taxon>
    </lineage>
</organism>
<evidence type="ECO:0000259" key="6">
    <source>
        <dbReference type="Pfam" id="PF09247"/>
    </source>
</evidence>
<evidence type="ECO:0000256" key="2">
    <source>
        <dbReference type="ARBA" id="ARBA00023015"/>
    </source>
</evidence>
<feature type="compositionally biased region" description="Low complexity" evidence="5">
    <location>
        <begin position="74"/>
        <end position="84"/>
    </location>
</feature>
<comment type="caution">
    <text evidence="8">The sequence shown here is derived from an EMBL/GenBank/DDBJ whole genome shotgun (WGS) entry which is preliminary data.</text>
</comment>
<reference evidence="8" key="1">
    <citation type="submission" date="2022-07" db="EMBL/GenBank/DDBJ databases">
        <title>Phylogenomic reconstructions and comparative analyses of Kickxellomycotina fungi.</title>
        <authorList>
            <person name="Reynolds N.K."/>
            <person name="Stajich J.E."/>
            <person name="Barry K."/>
            <person name="Grigoriev I.V."/>
            <person name="Crous P."/>
            <person name="Smith M.E."/>
        </authorList>
    </citation>
    <scope>NUCLEOTIDE SEQUENCE</scope>
    <source>
        <strain evidence="8">NBRC 105413</strain>
    </source>
</reference>